<protein>
    <submittedName>
        <fullName evidence="1">Uncharacterized protein</fullName>
    </submittedName>
</protein>
<comment type="caution">
    <text evidence="1">The sequence shown here is derived from an EMBL/GenBank/DDBJ whole genome shotgun (WGS) entry which is preliminary data.</text>
</comment>
<dbReference type="EMBL" id="JABSTU010000004">
    <property type="protein sequence ID" value="KAH8032767.1"/>
    <property type="molecule type" value="Genomic_DNA"/>
</dbReference>
<dbReference type="AlphaFoldDB" id="A0A9J6EEM6"/>
<keyword evidence="2" id="KW-1185">Reference proteome</keyword>
<dbReference type="Proteomes" id="UP000821866">
    <property type="component" value="Chromosome 2"/>
</dbReference>
<sequence length="284" mass="31081">MRVHPMVGREAGTMCAVPREDDRRLVFDSRWRRNYSASMGSKPAESSGPSFVFIQALYEKGNARTVKRTTLETLFEGFSVFGAAGGASKASTRPVLEERSGAVGVTMKELHQRVDRYRSVGLICMVVGDYLEVHPGMIRRLLFSNGSSVFAKDSSAGGIFGLNSHGTCTGNVVRLVGNCLVASKQNQNFVFVKALVEIKGNAYAIERTTKQILTTLLEIYLFECTTKEILTTLLGSFYFSGAADGAYKAPTMPGLQERPGVVCVMVKELHQWVDRLPSMSQSIG</sequence>
<gene>
    <name evidence="1" type="ORF">HPB51_001826</name>
</gene>
<reference evidence="1" key="1">
    <citation type="journal article" date="2020" name="Cell">
        <title>Large-Scale Comparative Analyses of Tick Genomes Elucidate Their Genetic Diversity and Vector Capacities.</title>
        <authorList>
            <consortium name="Tick Genome and Microbiome Consortium (TIGMIC)"/>
            <person name="Jia N."/>
            <person name="Wang J."/>
            <person name="Shi W."/>
            <person name="Du L."/>
            <person name="Sun Y."/>
            <person name="Zhan W."/>
            <person name="Jiang J.F."/>
            <person name="Wang Q."/>
            <person name="Zhang B."/>
            <person name="Ji P."/>
            <person name="Bell-Sakyi L."/>
            <person name="Cui X.M."/>
            <person name="Yuan T.T."/>
            <person name="Jiang B.G."/>
            <person name="Yang W.F."/>
            <person name="Lam T.T."/>
            <person name="Chang Q.C."/>
            <person name="Ding S.J."/>
            <person name="Wang X.J."/>
            <person name="Zhu J.G."/>
            <person name="Ruan X.D."/>
            <person name="Zhao L."/>
            <person name="Wei J.T."/>
            <person name="Ye R.Z."/>
            <person name="Que T.C."/>
            <person name="Du C.H."/>
            <person name="Zhou Y.H."/>
            <person name="Cheng J.X."/>
            <person name="Dai P.F."/>
            <person name="Guo W.B."/>
            <person name="Han X.H."/>
            <person name="Huang E.J."/>
            <person name="Li L.F."/>
            <person name="Wei W."/>
            <person name="Gao Y.C."/>
            <person name="Liu J.Z."/>
            <person name="Shao H.Z."/>
            <person name="Wang X."/>
            <person name="Wang C.C."/>
            <person name="Yang T.C."/>
            <person name="Huo Q.B."/>
            <person name="Li W."/>
            <person name="Chen H.Y."/>
            <person name="Chen S.E."/>
            <person name="Zhou L.G."/>
            <person name="Ni X.B."/>
            <person name="Tian J.H."/>
            <person name="Sheng Y."/>
            <person name="Liu T."/>
            <person name="Pan Y.S."/>
            <person name="Xia L.Y."/>
            <person name="Li J."/>
            <person name="Zhao F."/>
            <person name="Cao W.C."/>
        </authorList>
    </citation>
    <scope>NUCLEOTIDE SEQUENCE</scope>
    <source>
        <strain evidence="1">Rmic-2018</strain>
    </source>
</reference>
<accession>A0A9J6EEM6</accession>
<proteinExistence type="predicted"/>
<evidence type="ECO:0000313" key="2">
    <source>
        <dbReference type="Proteomes" id="UP000821866"/>
    </source>
</evidence>
<evidence type="ECO:0000313" key="1">
    <source>
        <dbReference type="EMBL" id="KAH8032767.1"/>
    </source>
</evidence>
<organism evidence="1 2">
    <name type="scientific">Rhipicephalus microplus</name>
    <name type="common">Cattle tick</name>
    <name type="synonym">Boophilus microplus</name>
    <dbReference type="NCBI Taxonomy" id="6941"/>
    <lineage>
        <taxon>Eukaryota</taxon>
        <taxon>Metazoa</taxon>
        <taxon>Ecdysozoa</taxon>
        <taxon>Arthropoda</taxon>
        <taxon>Chelicerata</taxon>
        <taxon>Arachnida</taxon>
        <taxon>Acari</taxon>
        <taxon>Parasitiformes</taxon>
        <taxon>Ixodida</taxon>
        <taxon>Ixodoidea</taxon>
        <taxon>Ixodidae</taxon>
        <taxon>Rhipicephalinae</taxon>
        <taxon>Rhipicephalus</taxon>
        <taxon>Boophilus</taxon>
    </lineage>
</organism>
<reference evidence="1" key="2">
    <citation type="submission" date="2021-09" db="EMBL/GenBank/DDBJ databases">
        <authorList>
            <person name="Jia N."/>
            <person name="Wang J."/>
            <person name="Shi W."/>
            <person name="Du L."/>
            <person name="Sun Y."/>
            <person name="Zhan W."/>
            <person name="Jiang J."/>
            <person name="Wang Q."/>
            <person name="Zhang B."/>
            <person name="Ji P."/>
            <person name="Sakyi L.B."/>
            <person name="Cui X."/>
            <person name="Yuan T."/>
            <person name="Jiang B."/>
            <person name="Yang W."/>
            <person name="Lam T.T.-Y."/>
            <person name="Chang Q."/>
            <person name="Ding S."/>
            <person name="Wang X."/>
            <person name="Zhu J."/>
            <person name="Ruan X."/>
            <person name="Zhao L."/>
            <person name="Wei J."/>
            <person name="Que T."/>
            <person name="Du C."/>
            <person name="Cheng J."/>
            <person name="Dai P."/>
            <person name="Han X."/>
            <person name="Huang E."/>
            <person name="Gao Y."/>
            <person name="Liu J."/>
            <person name="Shao H."/>
            <person name="Ye R."/>
            <person name="Li L."/>
            <person name="Wei W."/>
            <person name="Wang X."/>
            <person name="Wang C."/>
            <person name="Huo Q."/>
            <person name="Li W."/>
            <person name="Guo W."/>
            <person name="Chen H."/>
            <person name="Chen S."/>
            <person name="Zhou L."/>
            <person name="Zhou L."/>
            <person name="Ni X."/>
            <person name="Tian J."/>
            <person name="Zhou Y."/>
            <person name="Sheng Y."/>
            <person name="Liu T."/>
            <person name="Pan Y."/>
            <person name="Xia L."/>
            <person name="Li J."/>
            <person name="Zhao F."/>
            <person name="Cao W."/>
        </authorList>
    </citation>
    <scope>NUCLEOTIDE SEQUENCE</scope>
    <source>
        <strain evidence="1">Rmic-2018</strain>
        <tissue evidence="1">Larvae</tissue>
    </source>
</reference>
<name>A0A9J6EEM6_RHIMP</name>